<feature type="region of interest" description="Disordered" evidence="1">
    <location>
        <begin position="1"/>
        <end position="22"/>
    </location>
</feature>
<dbReference type="Proteomes" id="UP000054018">
    <property type="component" value="Unassembled WGS sequence"/>
</dbReference>
<feature type="compositionally biased region" description="Basic and acidic residues" evidence="1">
    <location>
        <begin position="822"/>
        <end position="837"/>
    </location>
</feature>
<dbReference type="OrthoDB" id="3184410at2759"/>
<reference evidence="3" key="2">
    <citation type="submission" date="2015-01" db="EMBL/GenBank/DDBJ databases">
        <title>Evolutionary Origins and Diversification of the Mycorrhizal Mutualists.</title>
        <authorList>
            <consortium name="DOE Joint Genome Institute"/>
            <consortium name="Mycorrhizal Genomics Consortium"/>
            <person name="Kohler A."/>
            <person name="Kuo A."/>
            <person name="Nagy L.G."/>
            <person name="Floudas D."/>
            <person name="Copeland A."/>
            <person name="Barry K.W."/>
            <person name="Cichocki N."/>
            <person name="Veneault-Fourrey C."/>
            <person name="LaButti K."/>
            <person name="Lindquist E.A."/>
            <person name="Lipzen A."/>
            <person name="Lundell T."/>
            <person name="Morin E."/>
            <person name="Murat C."/>
            <person name="Riley R."/>
            <person name="Ohm R."/>
            <person name="Sun H."/>
            <person name="Tunlid A."/>
            <person name="Henrissat B."/>
            <person name="Grigoriev I.V."/>
            <person name="Hibbett D.S."/>
            <person name="Martin F."/>
        </authorList>
    </citation>
    <scope>NUCLEOTIDE SEQUENCE [LARGE SCALE GENOMIC DNA]</scope>
    <source>
        <strain evidence="3">441</strain>
    </source>
</reference>
<dbReference type="STRING" id="765257.A0A0C9YI86"/>
<proteinExistence type="predicted"/>
<gene>
    <name evidence="2" type="ORF">PISMIDRAFT_374787</name>
</gene>
<feature type="compositionally biased region" description="Basic and acidic residues" evidence="1">
    <location>
        <begin position="268"/>
        <end position="299"/>
    </location>
</feature>
<feature type="compositionally biased region" description="Low complexity" evidence="1">
    <location>
        <begin position="858"/>
        <end position="869"/>
    </location>
</feature>
<protein>
    <submittedName>
        <fullName evidence="2">Uncharacterized protein</fullName>
    </submittedName>
</protein>
<reference evidence="2 3" key="1">
    <citation type="submission" date="2014-04" db="EMBL/GenBank/DDBJ databases">
        <authorList>
            <consortium name="DOE Joint Genome Institute"/>
            <person name="Kuo A."/>
            <person name="Kohler A."/>
            <person name="Costa M.D."/>
            <person name="Nagy L.G."/>
            <person name="Floudas D."/>
            <person name="Copeland A."/>
            <person name="Barry K.W."/>
            <person name="Cichocki N."/>
            <person name="Veneault-Fourrey C."/>
            <person name="LaButti K."/>
            <person name="Lindquist E.A."/>
            <person name="Lipzen A."/>
            <person name="Lundell T."/>
            <person name="Morin E."/>
            <person name="Murat C."/>
            <person name="Sun H."/>
            <person name="Tunlid A."/>
            <person name="Henrissat B."/>
            <person name="Grigoriev I.V."/>
            <person name="Hibbett D.S."/>
            <person name="Martin F."/>
            <person name="Nordberg H.P."/>
            <person name="Cantor M.N."/>
            <person name="Hua S.X."/>
        </authorList>
    </citation>
    <scope>NUCLEOTIDE SEQUENCE [LARGE SCALE GENOMIC DNA]</scope>
    <source>
        <strain evidence="2 3">441</strain>
    </source>
</reference>
<feature type="compositionally biased region" description="Basic and acidic residues" evidence="1">
    <location>
        <begin position="187"/>
        <end position="200"/>
    </location>
</feature>
<feature type="compositionally biased region" description="Basic and acidic residues" evidence="1">
    <location>
        <begin position="380"/>
        <end position="390"/>
    </location>
</feature>
<evidence type="ECO:0000313" key="3">
    <source>
        <dbReference type="Proteomes" id="UP000054018"/>
    </source>
</evidence>
<feature type="compositionally biased region" description="Basic and acidic residues" evidence="1">
    <location>
        <begin position="673"/>
        <end position="699"/>
    </location>
</feature>
<feature type="compositionally biased region" description="Pro residues" evidence="1">
    <location>
        <begin position="646"/>
        <end position="661"/>
    </location>
</feature>
<feature type="compositionally biased region" description="Basic and acidic residues" evidence="1">
    <location>
        <begin position="330"/>
        <end position="372"/>
    </location>
</feature>
<feature type="compositionally biased region" description="Basic and acidic residues" evidence="1">
    <location>
        <begin position="710"/>
        <end position="758"/>
    </location>
</feature>
<feature type="compositionally biased region" description="Polar residues" evidence="1">
    <location>
        <begin position="105"/>
        <end position="123"/>
    </location>
</feature>
<dbReference type="HOGENOM" id="CLU_278490_0_0_1"/>
<dbReference type="EMBL" id="KN833713">
    <property type="protein sequence ID" value="KIK24785.1"/>
    <property type="molecule type" value="Genomic_DNA"/>
</dbReference>
<feature type="compositionally biased region" description="Polar residues" evidence="1">
    <location>
        <begin position="133"/>
        <end position="146"/>
    </location>
</feature>
<feature type="region of interest" description="Disordered" evidence="1">
    <location>
        <begin position="513"/>
        <end position="927"/>
    </location>
</feature>
<feature type="compositionally biased region" description="Basic and acidic residues" evidence="1">
    <location>
        <begin position="228"/>
        <end position="239"/>
    </location>
</feature>
<feature type="region of interest" description="Disordered" evidence="1">
    <location>
        <begin position="63"/>
        <end position="474"/>
    </location>
</feature>
<keyword evidence="3" id="KW-1185">Reference proteome</keyword>
<evidence type="ECO:0000313" key="2">
    <source>
        <dbReference type="EMBL" id="KIK24785.1"/>
    </source>
</evidence>
<feature type="compositionally biased region" description="Basic and acidic residues" evidence="1">
    <location>
        <begin position="597"/>
        <end position="613"/>
    </location>
</feature>
<feature type="compositionally biased region" description="Polar residues" evidence="1">
    <location>
        <begin position="461"/>
        <end position="471"/>
    </location>
</feature>
<feature type="compositionally biased region" description="Low complexity" evidence="1">
    <location>
        <begin position="92"/>
        <end position="101"/>
    </location>
</feature>
<dbReference type="AlphaFoldDB" id="A0A0C9YI86"/>
<name>A0A0C9YI86_9AGAM</name>
<accession>A0A0C9YI86</accession>
<feature type="compositionally biased region" description="Basic and acidic residues" evidence="1">
    <location>
        <begin position="424"/>
        <end position="439"/>
    </location>
</feature>
<organism evidence="2 3">
    <name type="scientific">Pisolithus microcarpus 441</name>
    <dbReference type="NCBI Taxonomy" id="765257"/>
    <lineage>
        <taxon>Eukaryota</taxon>
        <taxon>Fungi</taxon>
        <taxon>Dikarya</taxon>
        <taxon>Basidiomycota</taxon>
        <taxon>Agaricomycotina</taxon>
        <taxon>Agaricomycetes</taxon>
        <taxon>Agaricomycetidae</taxon>
        <taxon>Boletales</taxon>
        <taxon>Sclerodermatineae</taxon>
        <taxon>Pisolithaceae</taxon>
        <taxon>Pisolithus</taxon>
    </lineage>
</organism>
<feature type="compositionally biased region" description="Polar residues" evidence="1">
    <location>
        <begin position="544"/>
        <end position="555"/>
    </location>
</feature>
<feature type="non-terminal residue" evidence="2">
    <location>
        <position position="927"/>
    </location>
</feature>
<sequence>MTPIHQQRQDFYHHTSMAPPGKNDLEVLENLKTMIKEGQHEIFRAYPKPAALASLYLGPRTGLSHVPPHPEQIAGQHRTPHLNQPDHDDSPDSNNPSSDIPGRTSPDSHSLCLNNNNHETPSPISAGPKQHDTSSVLGNSDSSSTVDIKPASGQPEPDSPRNVGGASCGPVNNNDDDADNNDSRPSVTEREGEYNAEHPRGTSPSKSACDTNDNSRLPRDSSWSRSDTSPDNRTARPGDRLAYPPTRSTIDGRGNGNNSRIPSGNRVPFDRDRDRELDRARGRDWERDRERPKDRRPEFFGRSYGRSHAPRPPPELRHYEPNYTCTSDYLPRRHDSRDMDPERRGGYRNGSHDDHRRAPLDDRRFPTDERPSRALLTSSPDHHERGRSLDNRPTAPSGTDSVTGDRPIRLPMVSDNTVPITRPGPDERSRLPTGEDRGSRVPPSTEQRPTRPPVPLEERISQSVPSLQDRLSQPVLARVDNPAGRHPSLEERLSLAPLPAVIASSVTAPPTNTIDRTLLDDRSGRSGTMDAPRTTVLNDRATDTRSATNGIFSRPSTPPLSRKSSYVPPARATSVTRDDHRVPPPTSKDAIPPVGRSDVRDFRASRDLSRERPAPPYRPDVNRTFGDNRDRAIMDINAPIRFPDTRGPPPRRFSPPPPPPGDRARAYYPPRSPPRDTFDAGDRRYAPADRDAFDRRRDWYVPPATGASTDDDKRPMWRYDRPPIDRDQKDRFDHWDEREDERERERRRERERERDRRFPSPPQPRSLSSRLTDPYPPAGADHRTYPSATSARDYERYRYIGGDISPPTSRVRARSPSPPRRPGIDDRPPMKRLRDDIPPSYAGNAGGTGGETGVPYLSSTTYPPTRRTSVAGEWGARSAVGTPPPSSGATSGFYDSRGPPPFSGGSVTGDREFGNGSAYGSAYEREV</sequence>
<evidence type="ECO:0000256" key="1">
    <source>
        <dbReference type="SAM" id="MobiDB-lite"/>
    </source>
</evidence>
<feature type="compositionally biased region" description="Polar residues" evidence="1">
    <location>
        <begin position="202"/>
        <end position="227"/>
    </location>
</feature>